<dbReference type="AlphaFoldDB" id="A0A2H3NI97"/>
<evidence type="ECO:0000313" key="2">
    <source>
        <dbReference type="Proteomes" id="UP000221024"/>
    </source>
</evidence>
<protein>
    <recommendedName>
        <fullName evidence="3">Preprotein translocase subunit SecB</fullName>
    </recommendedName>
</protein>
<dbReference type="EMBL" id="PDEP01000021">
    <property type="protein sequence ID" value="PEN04748.1"/>
    <property type="molecule type" value="Genomic_DNA"/>
</dbReference>
<evidence type="ECO:0000313" key="1">
    <source>
        <dbReference type="EMBL" id="PEN04748.1"/>
    </source>
</evidence>
<proteinExistence type="predicted"/>
<dbReference type="OrthoDB" id="5518794at2"/>
<dbReference type="Gene3D" id="3.10.420.10">
    <property type="entry name" value="SecB-like"/>
    <property type="match status" value="1"/>
</dbReference>
<dbReference type="Proteomes" id="UP000221024">
    <property type="component" value="Unassembled WGS sequence"/>
</dbReference>
<sequence length="162" mass="18378">MFDPSSEELPPPEKYQDFVQDVELRNARLVHCNVESLAPLGQDAQVSYKIETENEFVQHDEGFEALQQCSLSFFVEEGSEDTAVGHIDVTYGFAYACTFEDDAYPIDAYLRVFEQVSLPINAWPFIRQFVHDTTQRMSWPALMLPLLKSDAEEPSGADESDS</sequence>
<dbReference type="RefSeq" id="WP_098063422.1">
    <property type="nucleotide sequence ID" value="NZ_PDEP01000021.1"/>
</dbReference>
<name>A0A2H3NI97_9BACT</name>
<gene>
    <name evidence="1" type="ORF">CRI93_14665</name>
</gene>
<dbReference type="SUPFAM" id="SSF54611">
    <property type="entry name" value="SecB-like"/>
    <property type="match status" value="1"/>
</dbReference>
<organism evidence="1 2">
    <name type="scientific">Longimonas halophila</name>
    <dbReference type="NCBI Taxonomy" id="1469170"/>
    <lineage>
        <taxon>Bacteria</taxon>
        <taxon>Pseudomonadati</taxon>
        <taxon>Rhodothermota</taxon>
        <taxon>Rhodothermia</taxon>
        <taxon>Rhodothermales</taxon>
        <taxon>Salisaetaceae</taxon>
        <taxon>Longimonas</taxon>
    </lineage>
</organism>
<reference evidence="1 2" key="1">
    <citation type="submission" date="2017-10" db="EMBL/GenBank/DDBJ databases">
        <title>Draft genome of Longimonas halophila.</title>
        <authorList>
            <person name="Goh K.M."/>
            <person name="Shamsir M.S."/>
            <person name="Lim S.W."/>
        </authorList>
    </citation>
    <scope>NUCLEOTIDE SEQUENCE [LARGE SCALE GENOMIC DNA]</scope>
    <source>
        <strain evidence="1 2">KCTC 42399</strain>
    </source>
</reference>
<keyword evidence="2" id="KW-1185">Reference proteome</keyword>
<accession>A0A2H3NI97</accession>
<evidence type="ECO:0008006" key="3">
    <source>
        <dbReference type="Google" id="ProtNLM"/>
    </source>
</evidence>
<dbReference type="InterPro" id="IPR035958">
    <property type="entry name" value="SecB-like_sf"/>
</dbReference>
<comment type="caution">
    <text evidence="1">The sequence shown here is derived from an EMBL/GenBank/DDBJ whole genome shotgun (WGS) entry which is preliminary data.</text>
</comment>